<protein>
    <submittedName>
        <fullName evidence="7">Transmembrane protein 91</fullName>
    </submittedName>
</protein>
<evidence type="ECO:0000256" key="6">
    <source>
        <dbReference type="SAM" id="Phobius"/>
    </source>
</evidence>
<comment type="subcellular location">
    <subcellularLocation>
        <location evidence="1">Membrane</location>
    </subcellularLocation>
</comment>
<evidence type="ECO:0000256" key="4">
    <source>
        <dbReference type="ARBA" id="ARBA00022989"/>
    </source>
</evidence>
<evidence type="ECO:0000313" key="8">
    <source>
        <dbReference type="Proteomes" id="UP000735302"/>
    </source>
</evidence>
<evidence type="ECO:0000256" key="3">
    <source>
        <dbReference type="ARBA" id="ARBA00022692"/>
    </source>
</evidence>
<proteinExistence type="inferred from homology"/>
<evidence type="ECO:0000256" key="5">
    <source>
        <dbReference type="ARBA" id="ARBA00023136"/>
    </source>
</evidence>
<sequence length="163" mass="17820">MQTSDSDFQLVMSNPATIDHQAVHINLTKHGTDSVTTQPESVDGAPTVQYDAPTAMAIFTKGPTPVVAQKPDPKLKPKDFVMTSCFVIFACNFIFGLLGYHFGAKSNHAWQLGDIAQAKHHAKKALIFVIIGVLVGIITYVMAFVLYFVILDTPDHDVESRST</sequence>
<dbReference type="PANTHER" id="PTHR14948:SF25">
    <property type="entry name" value="DUF4190 DOMAIN-CONTAINING PROTEIN"/>
    <property type="match status" value="1"/>
</dbReference>
<dbReference type="Proteomes" id="UP000735302">
    <property type="component" value="Unassembled WGS sequence"/>
</dbReference>
<name>A0AAV3Z0V4_9GAST</name>
<dbReference type="Pfam" id="PF04505">
    <property type="entry name" value="CD225"/>
    <property type="match status" value="1"/>
</dbReference>
<feature type="transmembrane region" description="Helical" evidence="6">
    <location>
        <begin position="125"/>
        <end position="150"/>
    </location>
</feature>
<evidence type="ECO:0000256" key="2">
    <source>
        <dbReference type="ARBA" id="ARBA00006843"/>
    </source>
</evidence>
<evidence type="ECO:0000256" key="1">
    <source>
        <dbReference type="ARBA" id="ARBA00004370"/>
    </source>
</evidence>
<gene>
    <name evidence="7" type="ORF">PoB_001533700</name>
</gene>
<dbReference type="PANTHER" id="PTHR14948">
    <property type="entry name" value="NG5"/>
    <property type="match status" value="1"/>
</dbReference>
<organism evidence="7 8">
    <name type="scientific">Plakobranchus ocellatus</name>
    <dbReference type="NCBI Taxonomy" id="259542"/>
    <lineage>
        <taxon>Eukaryota</taxon>
        <taxon>Metazoa</taxon>
        <taxon>Spiralia</taxon>
        <taxon>Lophotrochozoa</taxon>
        <taxon>Mollusca</taxon>
        <taxon>Gastropoda</taxon>
        <taxon>Heterobranchia</taxon>
        <taxon>Euthyneura</taxon>
        <taxon>Panpulmonata</taxon>
        <taxon>Sacoglossa</taxon>
        <taxon>Placobranchoidea</taxon>
        <taxon>Plakobranchidae</taxon>
        <taxon>Plakobranchus</taxon>
    </lineage>
</organism>
<accession>A0AAV3Z0V4</accession>
<reference evidence="7 8" key="1">
    <citation type="journal article" date="2021" name="Elife">
        <title>Chloroplast acquisition without the gene transfer in kleptoplastic sea slugs, Plakobranchus ocellatus.</title>
        <authorList>
            <person name="Maeda T."/>
            <person name="Takahashi S."/>
            <person name="Yoshida T."/>
            <person name="Shimamura S."/>
            <person name="Takaki Y."/>
            <person name="Nagai Y."/>
            <person name="Toyoda A."/>
            <person name="Suzuki Y."/>
            <person name="Arimoto A."/>
            <person name="Ishii H."/>
            <person name="Satoh N."/>
            <person name="Nishiyama T."/>
            <person name="Hasebe M."/>
            <person name="Maruyama T."/>
            <person name="Minagawa J."/>
            <person name="Obokata J."/>
            <person name="Shigenobu S."/>
        </authorList>
    </citation>
    <scope>NUCLEOTIDE SEQUENCE [LARGE SCALE GENOMIC DNA]</scope>
</reference>
<feature type="transmembrane region" description="Helical" evidence="6">
    <location>
        <begin position="80"/>
        <end position="104"/>
    </location>
</feature>
<keyword evidence="3 6" id="KW-0812">Transmembrane</keyword>
<keyword evidence="8" id="KW-1185">Reference proteome</keyword>
<keyword evidence="4 6" id="KW-1133">Transmembrane helix</keyword>
<evidence type="ECO:0000313" key="7">
    <source>
        <dbReference type="EMBL" id="GFN88831.1"/>
    </source>
</evidence>
<dbReference type="InterPro" id="IPR007593">
    <property type="entry name" value="CD225/Dispanin_fam"/>
</dbReference>
<dbReference type="InterPro" id="IPR051423">
    <property type="entry name" value="CD225/Dispanin"/>
</dbReference>
<dbReference type="GO" id="GO:0016020">
    <property type="term" value="C:membrane"/>
    <property type="evidence" value="ECO:0007669"/>
    <property type="project" value="UniProtKB-SubCell"/>
</dbReference>
<keyword evidence="5 6" id="KW-0472">Membrane</keyword>
<dbReference type="EMBL" id="BLXT01001882">
    <property type="protein sequence ID" value="GFN88831.1"/>
    <property type="molecule type" value="Genomic_DNA"/>
</dbReference>
<dbReference type="AlphaFoldDB" id="A0AAV3Z0V4"/>
<comment type="caution">
    <text evidence="7">The sequence shown here is derived from an EMBL/GenBank/DDBJ whole genome shotgun (WGS) entry which is preliminary data.</text>
</comment>
<comment type="similarity">
    <text evidence="2">Belongs to the CD225/Dispanin family.</text>
</comment>